<organism evidence="2 3">
    <name type="scientific">Novosphingobium cyanobacteriorum</name>
    <dbReference type="NCBI Taxonomy" id="3024215"/>
    <lineage>
        <taxon>Bacteria</taxon>
        <taxon>Pseudomonadati</taxon>
        <taxon>Pseudomonadota</taxon>
        <taxon>Alphaproteobacteria</taxon>
        <taxon>Sphingomonadales</taxon>
        <taxon>Sphingomonadaceae</taxon>
        <taxon>Novosphingobium</taxon>
    </lineage>
</organism>
<proteinExistence type="predicted"/>
<dbReference type="EMBL" id="JAROCY010000002">
    <property type="protein sequence ID" value="MDF8332105.1"/>
    <property type="molecule type" value="Genomic_DNA"/>
</dbReference>
<dbReference type="Pfam" id="PF11390">
    <property type="entry name" value="FdsD"/>
    <property type="match status" value="1"/>
</dbReference>
<evidence type="ECO:0000313" key="2">
    <source>
        <dbReference type="EMBL" id="MDF8332105.1"/>
    </source>
</evidence>
<evidence type="ECO:0000313" key="3">
    <source>
        <dbReference type="Proteomes" id="UP001222770"/>
    </source>
</evidence>
<comment type="caution">
    <text evidence="2">The sequence shown here is derived from an EMBL/GenBank/DDBJ whole genome shotgun (WGS) entry which is preliminary data.</text>
</comment>
<dbReference type="InterPro" id="IPR021074">
    <property type="entry name" value="Formate_DH_dsu"/>
</dbReference>
<sequence>MSAMTTDKLVYMANQIARNMALDADPVAVVADHIAAFWTPRMKELIFAHGSDGLDPIAAKALARLEKGREPAPQTRATDPHAHGADAG</sequence>
<protein>
    <submittedName>
        <fullName evidence="2">Formate dehydrogenase subunit delta</fullName>
    </submittedName>
</protein>
<reference evidence="2 3" key="1">
    <citation type="submission" date="2023-03" db="EMBL/GenBank/DDBJ databases">
        <title>Novosphingobium cyanobacteriorum sp. nov., isolated from a eutrophic reservoir during the Microcystis bloom period.</title>
        <authorList>
            <person name="Kang M."/>
            <person name="Le V."/>
            <person name="Ko S.-R."/>
            <person name="Lee S.-A."/>
            <person name="Ahn C.-Y."/>
        </authorList>
    </citation>
    <scope>NUCLEOTIDE SEQUENCE [LARGE SCALE GENOMIC DNA]</scope>
    <source>
        <strain evidence="2 3">HBC54</strain>
    </source>
</reference>
<feature type="compositionally biased region" description="Basic and acidic residues" evidence="1">
    <location>
        <begin position="78"/>
        <end position="88"/>
    </location>
</feature>
<gene>
    <name evidence="2" type="ORF">POM99_02725</name>
</gene>
<accession>A0ABT6CDV5</accession>
<feature type="region of interest" description="Disordered" evidence="1">
    <location>
        <begin position="66"/>
        <end position="88"/>
    </location>
</feature>
<keyword evidence="3" id="KW-1185">Reference proteome</keyword>
<dbReference type="RefSeq" id="WP_277275265.1">
    <property type="nucleotide sequence ID" value="NZ_JAROCY010000002.1"/>
</dbReference>
<name>A0ABT6CDV5_9SPHN</name>
<evidence type="ECO:0000256" key="1">
    <source>
        <dbReference type="SAM" id="MobiDB-lite"/>
    </source>
</evidence>
<dbReference type="Proteomes" id="UP001222770">
    <property type="component" value="Unassembled WGS sequence"/>
</dbReference>